<dbReference type="FunFam" id="3.90.1600.10:FF:000006">
    <property type="entry name" value="DNA polymerase epsilon catalytic subunit"/>
    <property type="match status" value="1"/>
</dbReference>
<dbReference type="InterPro" id="IPR006172">
    <property type="entry name" value="DNA-dir_DNA_pol_B"/>
</dbReference>
<dbReference type="InterPro" id="IPR006133">
    <property type="entry name" value="DNA-dir_DNA_pol_B_exonuc"/>
</dbReference>
<dbReference type="GO" id="GO:0008310">
    <property type="term" value="F:single-stranded DNA 3'-5' DNA exonuclease activity"/>
    <property type="evidence" value="ECO:0007669"/>
    <property type="project" value="TreeGrafter"/>
</dbReference>
<evidence type="ECO:0000313" key="23">
    <source>
        <dbReference type="Proteomes" id="UP000481288"/>
    </source>
</evidence>
<evidence type="ECO:0000259" key="21">
    <source>
        <dbReference type="SMART" id="SM01159"/>
    </source>
</evidence>
<evidence type="ECO:0000256" key="7">
    <source>
        <dbReference type="ARBA" id="ARBA00022705"/>
    </source>
</evidence>
<evidence type="ECO:0000256" key="10">
    <source>
        <dbReference type="ARBA" id="ARBA00022833"/>
    </source>
</evidence>
<evidence type="ECO:0000256" key="15">
    <source>
        <dbReference type="ARBA" id="ARBA00023242"/>
    </source>
</evidence>
<keyword evidence="4 19" id="KW-0004">4Fe-4S</keyword>
<dbReference type="GO" id="GO:0000278">
    <property type="term" value="P:mitotic cell cycle"/>
    <property type="evidence" value="ECO:0007669"/>
    <property type="project" value="TreeGrafter"/>
</dbReference>
<evidence type="ECO:0000256" key="1">
    <source>
        <dbReference type="ARBA" id="ARBA00001966"/>
    </source>
</evidence>
<dbReference type="Gene3D" id="1.10.132.60">
    <property type="entry name" value="DNA polymerase family B, C-terminal domain"/>
    <property type="match status" value="1"/>
</dbReference>
<reference evidence="22 23" key="1">
    <citation type="submission" date="2018-05" db="EMBL/GenBank/DDBJ databases">
        <title>Whole genome sequencing for identification of molecular markers to develop diagnostic detection tools for the regulated plant pathogen Lachnellula willkommii.</title>
        <authorList>
            <person name="Giroux E."/>
            <person name="Bilodeau G."/>
        </authorList>
    </citation>
    <scope>NUCLEOTIDE SEQUENCE [LARGE SCALE GENOMIC DNA]</scope>
    <source>
        <strain evidence="22 23">CBS 625.97</strain>
    </source>
</reference>
<proteinExistence type="inferred from homology"/>
<dbReference type="FunFam" id="1.10.132.60:FF:000002">
    <property type="entry name" value="DNA polymerase epsilon catalytic subunit"/>
    <property type="match status" value="1"/>
</dbReference>
<dbReference type="GO" id="GO:0003677">
    <property type="term" value="F:DNA binding"/>
    <property type="evidence" value="ECO:0007669"/>
    <property type="project" value="UniProtKB-KW"/>
</dbReference>
<keyword evidence="5 19" id="KW-0808">Transferase</keyword>
<dbReference type="SUPFAM" id="SSF53098">
    <property type="entry name" value="Ribonuclease H-like"/>
    <property type="match status" value="1"/>
</dbReference>
<dbReference type="InterPro" id="IPR036397">
    <property type="entry name" value="RNaseH_sf"/>
</dbReference>
<feature type="region of interest" description="Disordered" evidence="20">
    <location>
        <begin position="1233"/>
        <end position="1253"/>
    </location>
</feature>
<keyword evidence="8 19" id="KW-0479">Metal-binding</keyword>
<dbReference type="Pfam" id="PF22912">
    <property type="entry name" value="zf-DPOE"/>
    <property type="match status" value="1"/>
</dbReference>
<dbReference type="SMART" id="SM01159">
    <property type="entry name" value="DUF1744"/>
    <property type="match status" value="1"/>
</dbReference>
<dbReference type="GO" id="GO:0006297">
    <property type="term" value="P:nucleotide-excision repair, DNA gap filling"/>
    <property type="evidence" value="ECO:0007669"/>
    <property type="project" value="TreeGrafter"/>
</dbReference>
<dbReference type="GO" id="GO:0000166">
    <property type="term" value="F:nucleotide binding"/>
    <property type="evidence" value="ECO:0007669"/>
    <property type="project" value="InterPro"/>
</dbReference>
<dbReference type="EMBL" id="QGMG01000039">
    <property type="protein sequence ID" value="TVY58481.1"/>
    <property type="molecule type" value="Genomic_DNA"/>
</dbReference>
<evidence type="ECO:0000256" key="18">
    <source>
        <dbReference type="ARBA" id="ARBA00065544"/>
    </source>
</evidence>
<evidence type="ECO:0000256" key="4">
    <source>
        <dbReference type="ARBA" id="ARBA00022485"/>
    </source>
</evidence>
<keyword evidence="9 19" id="KW-0863">Zinc-finger</keyword>
<evidence type="ECO:0000256" key="11">
    <source>
        <dbReference type="ARBA" id="ARBA00022932"/>
    </source>
</evidence>
<dbReference type="FunFam" id="3.30.420.10:FF:000015">
    <property type="entry name" value="DNA polymerase epsilon catalytic subunit"/>
    <property type="match status" value="1"/>
</dbReference>
<dbReference type="OrthoDB" id="10060449at2759"/>
<dbReference type="Gene3D" id="3.30.420.10">
    <property type="entry name" value="Ribonuclease H-like superfamily/Ribonuclease H"/>
    <property type="match status" value="1"/>
</dbReference>
<evidence type="ECO:0000256" key="2">
    <source>
        <dbReference type="ARBA" id="ARBA00004123"/>
    </source>
</evidence>
<keyword evidence="23" id="KW-1185">Reference proteome</keyword>
<dbReference type="Pfam" id="PF23250">
    <property type="entry name" value="zf_DPOE_2"/>
    <property type="match status" value="1"/>
</dbReference>
<dbReference type="Pfam" id="PF08490">
    <property type="entry name" value="DUF1744"/>
    <property type="match status" value="1"/>
</dbReference>
<keyword evidence="13 19" id="KW-0411">Iron-sulfur</keyword>
<comment type="subunit">
    <text evidence="18">Heterotetramer. Consists of 4 subunits: POL2, DPB2, DPB3 and DPB4.</text>
</comment>
<dbReference type="EC" id="2.7.7.7" evidence="19"/>
<gene>
    <name evidence="22" type="primary">pol2</name>
    <name evidence="22" type="ORF">LCER1_G000993</name>
</gene>
<evidence type="ECO:0000256" key="6">
    <source>
        <dbReference type="ARBA" id="ARBA00022695"/>
    </source>
</evidence>
<evidence type="ECO:0000256" key="12">
    <source>
        <dbReference type="ARBA" id="ARBA00023004"/>
    </source>
</evidence>
<dbReference type="GO" id="GO:0008622">
    <property type="term" value="C:epsilon DNA polymerase complex"/>
    <property type="evidence" value="ECO:0007669"/>
    <property type="project" value="InterPro"/>
</dbReference>
<dbReference type="InterPro" id="IPR043502">
    <property type="entry name" value="DNA/RNA_pol_sf"/>
</dbReference>
<dbReference type="CDD" id="cd05779">
    <property type="entry name" value="DNA_polB_epsilon_exo"/>
    <property type="match status" value="1"/>
</dbReference>
<keyword evidence="7 19" id="KW-0235">DNA replication</keyword>
<evidence type="ECO:0000256" key="14">
    <source>
        <dbReference type="ARBA" id="ARBA00023125"/>
    </source>
</evidence>
<comment type="subcellular location">
    <subcellularLocation>
        <location evidence="2 19">Nucleus</location>
    </subcellularLocation>
</comment>
<evidence type="ECO:0000256" key="16">
    <source>
        <dbReference type="ARBA" id="ARBA00049244"/>
    </source>
</evidence>
<dbReference type="Proteomes" id="UP000481288">
    <property type="component" value="Unassembled WGS sequence"/>
</dbReference>
<dbReference type="PANTHER" id="PTHR10670:SF0">
    <property type="entry name" value="DNA POLYMERASE EPSILON CATALYTIC SUBUNIT A"/>
    <property type="match status" value="1"/>
</dbReference>
<dbReference type="GO" id="GO:0003887">
    <property type="term" value="F:DNA-directed DNA polymerase activity"/>
    <property type="evidence" value="ECO:0007669"/>
    <property type="project" value="UniProtKB-KW"/>
</dbReference>
<dbReference type="InterPro" id="IPR054475">
    <property type="entry name" value="Znf-DPOE"/>
</dbReference>
<sequence length="2225" mass="254569">MPGPRMPKNGYRRGGKQAYNGPRKAKTFAPSNRNEATSTDEKREAVSLANSIDEAMGFARYESGKKKVGWLCNLQPTTIEDDKIPDGRAGLDCYFIEEDGSTFKATLEYDPYFLVAVKRGHEAEAEEWLKRAPGGGVVKSLRKVEKEDLQMPNHLLGYRRTFFELKFANVNDLLAARRDIMPIAEKNKKNMNAMDTYAEVASANAGFDLFDDDRDDDRRLNASVTDASDFIVDIREWDVPYHVRVMIDMAADIRTGKWYTVEAKHGVTNMKCMEERLQRADPVVMAYDIETTKLPLKFPDAAIDQIMMISYMIDGQGFLITNREIVSEDIEDFEYTPRPEYDGPFMIFNEPDEKAVIERFFLHIKEARPTVIATYNGDFFDWPFVDARASVNGIDMYQEIGWRKGADDQYCCDYSAHMDCFHWVNRDSYLPQGSRGLKAVTTAKLGYDPDELDPELMLKYASERPQVLAEYSVSDAVATYYLYMKYVHPFIFSLCTIIPLGPDAVLRKGTGTLCEMLLMVQAYQKEIVLPNKHVSPKESFWEGHLLESETYVGGHVESIEAGVFRADIPVNFAVDTTAIDELLEDLDAALKFSITVEEKKSLDDVTNYDEVKQQITDRLNSLKTTANRSERPLIYHLDVASMYPNIMTTNRLQPDSMIEEADCAACDFNRPGKTCDRRMPWAWRGEYLPAKRDEYLMIRNSLENERFPGKWPTSPPRSFQDLTADEQSTLIRKRLQIYSQKIYHKIHDSKIIEREAIICQRENPFYINTVRDFRDRRYDYKGKQKVWKGKTEELKASGASATEIDNGNKMIILFDSLQLAHKVILNSFYGYVMRKGSRWYSMEMAGVTCLTGAHIIQMARQLVERIGRPLELDTDGIWCMLPATFPENYAFKLKNGKKLAISYPCVMLNHLVHAKFTNHQYQDLVDPKAFKYETHSDNSIFFEVDGPYKAMILPTSKEEDKNLKKRYAVFNDDGSLAELKGFEVKRRGELKLIKIFQTQIFKFFLEGTTLEETYAAVAKVANQWLDVLHSKGETLADEELIDLICENRSMSKTLEEYGTQKSTSITTAKRLADFLGEQMVKDKGLNCKYIICAKPKNAPVTERAIPVAIFSAETSVKRYFLRKWLKEDPTNMDPRALLDWGYYLERLGSVIQKLITIPAALQKVRNPVPRVAHPEWLQRRINVKDDKMKQKKMTDLFKSAPLEEITNLQDPRIADMEDFGTKLLKPKAIGTALSQATQKTQKRKSPEPEVPVNVDPYAALPKVMPDPTKDYRGFLVYQKQKWKIQKQARIRRRHLFGETRVSNNNNIGNMVRQQAETTFIGTWQVLQMRGTESPGVVLAFVLIDSKVHTLKVRVPRTVFLNLKGKELPDIEVEGCEAQKVNHTLPNGHPSVHLFKLTMPEEVYVNDAQKLSLLFNHPSVEGVYEKQVPLNVRAVLRLGSLCTFDETQPGVLGKGLESGFDLSGLRQATAKKPYLTDSPMAYLYLYHVVAGDRQVFALFSTSKDQAHVITLQKSKDSNQDLPNIAKIYTDMLARREQEANGEPWQNCFEYQEKLQFNAKQVTTRRKALLEIGDLVKKMRNEESKPLMLVIQSPSRRMLMHDVPILGELPILPLKYEITDSNLPPLGWQAFVAKRLVNHYLSLGSWVLHLTELARYGDVPLCNLERDDPRYLIDIAYARRLQKNNVVLWWSGGPRPDHAGYEQDDVLGPLDTVQMPSVNNPGTYPSVCIELDVRNLAINTILTSSLINELEGSDSVSFNPAAPSDDGPSDGTNVLYADNAFATAGVTVLREMVKAWWTEACKGSNMADIMVQHLVRWVENPDSFLYDRSLHYYVQMMSRKAFLQLMTDFRRVGSHVVFANSNRLLLQTTKSEVGNAYAYSQYILKSIKAKPLFHFLDLEIKEYWDYLVWYDEFNYGGKACQEVVEAENQTLDCVMHWQLNKFLPIALQPIFHDWIVEFIEIMHKLKRPALVDGTPRPTQLPVRALGDDKDDKIILGKEFEKPLKRQIAGLIRRQKDEMLHPELASDYTFPSLPGSHIKFTNPVLQLVKALMQVLSLDKNITLEARLLRKELLALFEVREFSKEAKFLNPSESLKMQQVICENCTMARDLDFCRDEDLIPDDATSGNSARPWKCGFCEAEYNRLDVEERLIAGVQGMVCEWATQDLKCGKCKTVRVNDFMEHCACSGEWVGILAREEVGRKLKVYRSVARFYGLRMLEDVVEGVWGGL</sequence>
<dbReference type="GO" id="GO:0051539">
    <property type="term" value="F:4 iron, 4 sulfur cluster binding"/>
    <property type="evidence" value="ECO:0007669"/>
    <property type="project" value="UniProtKB-KW"/>
</dbReference>
<dbReference type="PANTHER" id="PTHR10670">
    <property type="entry name" value="DNA POLYMERASE EPSILON CATALYTIC SUBUNIT A"/>
    <property type="match status" value="1"/>
</dbReference>
<evidence type="ECO:0000256" key="8">
    <source>
        <dbReference type="ARBA" id="ARBA00022723"/>
    </source>
</evidence>
<comment type="caution">
    <text evidence="22">The sequence shown here is derived from an EMBL/GenBank/DDBJ whole genome shotgun (WGS) entry which is preliminary data.</text>
</comment>
<dbReference type="CDD" id="cd05535">
    <property type="entry name" value="POLBc_epsilon"/>
    <property type="match status" value="1"/>
</dbReference>
<comment type="catalytic activity">
    <reaction evidence="16 19">
        <text>DNA(n) + a 2'-deoxyribonucleoside 5'-triphosphate = DNA(n+1) + diphosphate</text>
        <dbReference type="Rhea" id="RHEA:22508"/>
        <dbReference type="Rhea" id="RHEA-COMP:17339"/>
        <dbReference type="Rhea" id="RHEA-COMP:17340"/>
        <dbReference type="ChEBI" id="CHEBI:33019"/>
        <dbReference type="ChEBI" id="CHEBI:61560"/>
        <dbReference type="ChEBI" id="CHEBI:173112"/>
        <dbReference type="EC" id="2.7.7.7"/>
    </reaction>
</comment>
<dbReference type="Gene3D" id="3.30.342.10">
    <property type="entry name" value="DNA Polymerase, chain B, domain 1"/>
    <property type="match status" value="1"/>
</dbReference>
<accession>A0A7D8UTY3</accession>
<protein>
    <recommendedName>
        <fullName evidence="19">DNA polymerase epsilon catalytic subunit</fullName>
        <ecNumber evidence="19">2.7.7.7</ecNumber>
    </recommendedName>
</protein>
<name>A0A7D8UTY3_9HELO</name>
<dbReference type="GO" id="GO:0006272">
    <property type="term" value="P:leading strand elongation"/>
    <property type="evidence" value="ECO:0007669"/>
    <property type="project" value="TreeGrafter"/>
</dbReference>
<feature type="domain" description="DNA polymerase epsilon catalytic subunit A C-terminal" evidence="21">
    <location>
        <begin position="1522"/>
        <end position="1916"/>
    </location>
</feature>
<dbReference type="SMART" id="SM00486">
    <property type="entry name" value="POLBc"/>
    <property type="match status" value="1"/>
</dbReference>
<evidence type="ECO:0000256" key="5">
    <source>
        <dbReference type="ARBA" id="ARBA00022679"/>
    </source>
</evidence>
<dbReference type="SUPFAM" id="SSF56672">
    <property type="entry name" value="DNA/RNA polymerases"/>
    <property type="match status" value="1"/>
</dbReference>
<dbReference type="GO" id="GO:0006287">
    <property type="term" value="P:base-excision repair, gap-filling"/>
    <property type="evidence" value="ECO:0007669"/>
    <property type="project" value="TreeGrafter"/>
</dbReference>
<keyword evidence="10 19" id="KW-0862">Zinc</keyword>
<organism evidence="22 23">
    <name type="scientific">Lachnellula cervina</name>
    <dbReference type="NCBI Taxonomy" id="1316786"/>
    <lineage>
        <taxon>Eukaryota</taxon>
        <taxon>Fungi</taxon>
        <taxon>Dikarya</taxon>
        <taxon>Ascomycota</taxon>
        <taxon>Pezizomycotina</taxon>
        <taxon>Leotiomycetes</taxon>
        <taxon>Helotiales</taxon>
        <taxon>Lachnaceae</taxon>
        <taxon>Lachnellula</taxon>
    </lineage>
</organism>
<keyword evidence="12 19" id="KW-0408">Iron</keyword>
<keyword evidence="6 19" id="KW-0548">Nucleotidyltransferase</keyword>
<evidence type="ECO:0000256" key="3">
    <source>
        <dbReference type="ARBA" id="ARBA00005755"/>
    </source>
</evidence>
<dbReference type="InterPro" id="IPR029703">
    <property type="entry name" value="POL2"/>
</dbReference>
<keyword evidence="15 19" id="KW-0539">Nucleus</keyword>
<dbReference type="InterPro" id="IPR012337">
    <property type="entry name" value="RNaseH-like_sf"/>
</dbReference>
<comment type="cofactor">
    <cofactor evidence="1 19">
        <name>[4Fe-4S] cluster</name>
        <dbReference type="ChEBI" id="CHEBI:49883"/>
    </cofactor>
</comment>
<dbReference type="GO" id="GO:0008270">
    <property type="term" value="F:zinc ion binding"/>
    <property type="evidence" value="ECO:0007669"/>
    <property type="project" value="UniProtKB-KW"/>
</dbReference>
<dbReference type="Pfam" id="PF22634">
    <property type="entry name" value="POL2_thumb"/>
    <property type="match status" value="1"/>
</dbReference>
<evidence type="ECO:0000256" key="17">
    <source>
        <dbReference type="ARBA" id="ARBA00057054"/>
    </source>
</evidence>
<dbReference type="InterPro" id="IPR042087">
    <property type="entry name" value="DNA_pol_B_thumb"/>
</dbReference>
<evidence type="ECO:0000256" key="20">
    <source>
        <dbReference type="SAM" id="MobiDB-lite"/>
    </source>
</evidence>
<dbReference type="GO" id="GO:0045004">
    <property type="term" value="P:DNA replication proofreading"/>
    <property type="evidence" value="ECO:0007669"/>
    <property type="project" value="TreeGrafter"/>
</dbReference>
<feature type="region of interest" description="Disordered" evidence="20">
    <location>
        <begin position="1"/>
        <end position="45"/>
    </location>
</feature>
<evidence type="ECO:0000313" key="22">
    <source>
        <dbReference type="EMBL" id="TVY58481.1"/>
    </source>
</evidence>
<keyword evidence="11 19" id="KW-0239">DNA-directed DNA polymerase</keyword>
<dbReference type="Gene3D" id="3.90.1600.10">
    <property type="entry name" value="Palm domain of DNA polymerase"/>
    <property type="match status" value="1"/>
</dbReference>
<dbReference type="Pfam" id="PF03104">
    <property type="entry name" value="DNA_pol_B_exo1"/>
    <property type="match status" value="1"/>
</dbReference>
<dbReference type="InterPro" id="IPR055191">
    <property type="entry name" value="POL2_thumb"/>
</dbReference>
<comment type="function">
    <text evidence="17 19">DNA polymerase II participates in chromosomal DNA replication.</text>
</comment>
<dbReference type="InterPro" id="IPR013697">
    <property type="entry name" value="DNA_pol_e_suA_C"/>
</dbReference>
<evidence type="ECO:0000256" key="19">
    <source>
        <dbReference type="RuleBase" id="RU365029"/>
    </source>
</evidence>
<evidence type="ECO:0000256" key="13">
    <source>
        <dbReference type="ARBA" id="ARBA00023014"/>
    </source>
</evidence>
<comment type="similarity">
    <text evidence="3 19">Belongs to the DNA polymerase type-B family.</text>
</comment>
<dbReference type="InterPro" id="IPR023211">
    <property type="entry name" value="DNA_pol_palm_dom_sf"/>
</dbReference>
<evidence type="ECO:0000256" key="9">
    <source>
        <dbReference type="ARBA" id="ARBA00022771"/>
    </source>
</evidence>
<keyword evidence="14 19" id="KW-0238">DNA-binding</keyword>